<dbReference type="AlphaFoldDB" id="A0AAV2VID1"/>
<dbReference type="Proteomes" id="UP000018211">
    <property type="component" value="Unassembled WGS sequence"/>
</dbReference>
<feature type="region of interest" description="Disordered" evidence="2">
    <location>
        <begin position="493"/>
        <end position="523"/>
    </location>
</feature>
<evidence type="ECO:0000313" key="3">
    <source>
        <dbReference type="EMBL" id="CCO44281.1"/>
    </source>
</evidence>
<protein>
    <submittedName>
        <fullName evidence="3">Uncharacterized protein</fullName>
    </submittedName>
</protein>
<evidence type="ECO:0000256" key="1">
    <source>
        <dbReference type="SAM" id="Coils"/>
    </source>
</evidence>
<sequence length="1038" mass="116249">METLFRLVLKRPAVSQSEDAPSIELSQATAFQAELGQAEGQNSPRPALKAAAQKFVQSPNFVQTPKTHDIYRPWRALSASLDSLEPNKAVTNAEVSAAINAAFGSAPNQVVGQPQYTKAVEQLKDSVLAIKYLPPQHSKPIEEMSQILRDLELIAKTNDDNNFPGTGSALRRYRKRSLKMPTESQLKSSLSTVEAQREREKLRQEALERRRKQAEGRLSLHGRLNSAIKELTALEGNALVQTPQDNKKGFLVPSELRPSATFERQSSVINEFTKGIVGRSKIIDANLKEAKIGQFTIDVGSESKSLSSLLEQARHFKAGIQAFNPVDLTRIGFLATKEAGADLTDSTRKILTARKLDITRRPIDEIIQVLEEEVESLAHELDGLLGKPMKKSFKRMGRALVMTKTPISTAWNNIAIGTLSPSLAPLLIDNRVPRSHGSIAPAGIADLLVVKQQLKGYEGTDVAHIENVLKGEKKEREHIRRRETEELLFQETEITTTEERSLESTSRFEMSRETSETIQQDSSLKAGLSVSGKYGPVVEFSASAEGSISRSKQEATKTAANFSQDVTQRSANKITERVLERSSLRVTNEVTERSAHGIDNTGGDGHISGVYQWVNKVYQAQMYNYGIRTMYDFMVPEPGAFLIETLSDAHASALQIEKPMEFPLKPSQITEHNYHTWVQEYGATDVSPPPEIYITKSLDFKAGGGDDDTHYNHSGVIQIDEGYKAIHGVVGQVATIWEDNFVVDVVIGNRSHRFEDGDWVWSTSLSNERESIPFALQTWKVSYLAAIVEVKCQRTDRALMKWKLDTHAKLTNAYKARLSEYEEKLAAAELQAGVAIEGKNPALNLEIMKDELKKHCISILTEQHFDLFNAIDTGAEGFPQIDLFENEAEGPYVRFFEQAFEWEHVTWVTYPYFWGRKPLWDERIAYEDTDPLFNQFLKSGYCRVSVPIRLGFEGAVDHFISFGELWDGGPLPAISSDLYLPIADEIAERLDRPGEEEPQGDPWDVRIPTTLVHLRADDKLPKWKQNEDGEWVEDLDGA</sequence>
<gene>
    <name evidence="3" type="ORF">VIBNISOn1_1070054</name>
</gene>
<comment type="caution">
    <text evidence="3">The sequence shown here is derived from an EMBL/GenBank/DDBJ whole genome shotgun (WGS) entry which is preliminary data.</text>
</comment>
<dbReference type="RefSeq" id="WP_022610204.1">
    <property type="nucleotide sequence ID" value="NZ_LK391965.1"/>
</dbReference>
<organism evidence="3 4">
    <name type="scientific">Vibrio nigripulchritudo SOn1</name>
    <dbReference type="NCBI Taxonomy" id="1238450"/>
    <lineage>
        <taxon>Bacteria</taxon>
        <taxon>Pseudomonadati</taxon>
        <taxon>Pseudomonadota</taxon>
        <taxon>Gammaproteobacteria</taxon>
        <taxon>Vibrionales</taxon>
        <taxon>Vibrionaceae</taxon>
        <taxon>Vibrio</taxon>
    </lineage>
</organism>
<keyword evidence="1" id="KW-0175">Coiled coil</keyword>
<evidence type="ECO:0000313" key="4">
    <source>
        <dbReference type="Proteomes" id="UP000018211"/>
    </source>
</evidence>
<dbReference type="EMBL" id="CAOF01000010">
    <property type="protein sequence ID" value="CCO44281.1"/>
    <property type="molecule type" value="Genomic_DNA"/>
</dbReference>
<feature type="coiled-coil region" evidence="1">
    <location>
        <begin position="190"/>
        <end position="217"/>
    </location>
</feature>
<reference evidence="3 4" key="1">
    <citation type="journal article" date="2013" name="ISME J.">
        <title>Comparative genomics of pathogenic lineages of Vibrio nigripulchritudo identifies virulence-associated traits.</title>
        <authorList>
            <person name="Goudenege D."/>
            <person name="Labreuche Y."/>
            <person name="Krin E."/>
            <person name="Ansquer D."/>
            <person name="Mangenot S."/>
            <person name="Calteau A."/>
            <person name="Medigue C."/>
            <person name="Mazel D."/>
            <person name="Polz M.F."/>
            <person name="Le Roux F."/>
        </authorList>
    </citation>
    <scope>NUCLEOTIDE SEQUENCE [LARGE SCALE GENOMIC DNA]</scope>
    <source>
        <strain evidence="3 4">SOn1</strain>
    </source>
</reference>
<accession>A0AAV2VID1</accession>
<proteinExistence type="predicted"/>
<evidence type="ECO:0000256" key="2">
    <source>
        <dbReference type="SAM" id="MobiDB-lite"/>
    </source>
</evidence>
<name>A0AAV2VID1_9VIBR</name>